<proteinExistence type="predicted"/>
<dbReference type="SUPFAM" id="SSF51126">
    <property type="entry name" value="Pectin lyase-like"/>
    <property type="match status" value="2"/>
</dbReference>
<name>A0A8T3VMX9_9EURY</name>
<evidence type="ECO:0000259" key="1">
    <source>
        <dbReference type="Pfam" id="PF01345"/>
    </source>
</evidence>
<dbReference type="PANTHER" id="PTHR34819:SF3">
    <property type="entry name" value="CELL SURFACE PROTEIN"/>
    <property type="match status" value="1"/>
</dbReference>
<dbReference type="NCBIfam" id="TIGR01451">
    <property type="entry name" value="B_ant_repeat"/>
    <property type="match status" value="3"/>
</dbReference>
<dbReference type="Gene3D" id="2.60.40.10">
    <property type="entry name" value="Immunoglobulins"/>
    <property type="match status" value="3"/>
</dbReference>
<dbReference type="InterPro" id="IPR051172">
    <property type="entry name" value="Chlamydia_OmcB"/>
</dbReference>
<feature type="non-terminal residue" evidence="2">
    <location>
        <position position="1781"/>
    </location>
</feature>
<feature type="domain" description="DUF11" evidence="1">
    <location>
        <begin position="1339"/>
        <end position="1452"/>
    </location>
</feature>
<protein>
    <submittedName>
        <fullName evidence="2">DUF11 domain-containing protein</fullName>
    </submittedName>
</protein>
<feature type="domain" description="DUF11" evidence="1">
    <location>
        <begin position="1587"/>
        <end position="1698"/>
    </location>
</feature>
<reference evidence="2" key="1">
    <citation type="submission" date="2019-04" db="EMBL/GenBank/DDBJ databases">
        <title>Evolution of Biomass-Degrading Anaerobic Consortia Revealed by Metagenomics.</title>
        <authorList>
            <person name="Peng X."/>
        </authorList>
    </citation>
    <scope>NUCLEOTIDE SEQUENCE</scope>
    <source>
        <strain evidence="2">SIG12</strain>
    </source>
</reference>
<feature type="domain" description="DUF11" evidence="1">
    <location>
        <begin position="1704"/>
        <end position="1778"/>
    </location>
</feature>
<comment type="caution">
    <text evidence="2">The sequence shown here is derived from an EMBL/GenBank/DDBJ whole genome shotgun (WGS) entry which is preliminary data.</text>
</comment>
<feature type="domain" description="DUF11" evidence="1">
    <location>
        <begin position="743"/>
        <end position="853"/>
    </location>
</feature>
<evidence type="ECO:0000313" key="3">
    <source>
        <dbReference type="Proteomes" id="UP000762703"/>
    </source>
</evidence>
<dbReference type="InterPro" id="IPR006626">
    <property type="entry name" value="PbH1"/>
</dbReference>
<dbReference type="Gene3D" id="2.160.20.10">
    <property type="entry name" value="Single-stranded right-handed beta-helix, Pectin lyase-like"/>
    <property type="match status" value="1"/>
</dbReference>
<dbReference type="RefSeq" id="WP_303737761.1">
    <property type="nucleotide sequence ID" value="NZ_SUTE01000088.1"/>
</dbReference>
<dbReference type="EMBL" id="SUTE01000088">
    <property type="protein sequence ID" value="MBE6506101.1"/>
    <property type="molecule type" value="Genomic_DNA"/>
</dbReference>
<dbReference type="InterPro" id="IPR011050">
    <property type="entry name" value="Pectin_lyase_fold/virulence"/>
</dbReference>
<dbReference type="PANTHER" id="PTHR34819">
    <property type="entry name" value="LARGE CYSTEINE-RICH PERIPLASMIC PROTEIN OMCB"/>
    <property type="match status" value="1"/>
</dbReference>
<feature type="domain" description="DUF11" evidence="1">
    <location>
        <begin position="1458"/>
        <end position="1570"/>
    </location>
</feature>
<dbReference type="InterPro" id="IPR012334">
    <property type="entry name" value="Pectin_lyas_fold"/>
</dbReference>
<sequence>MKGKQILYILLLLVILSVSIGIVCASEDIGDSTTDSSSPDEIVICGETSLVSSDTSSDEAANDVSLGVTNDVSFKENESKNTSQIASAESKSLLGISNEEDYVLQARVIPVTGMWFNDVRNAIDQADNGDIIDLGGREIVGSYPNGNPSISTDKQLTFINGIFNAGNVTSININKRNFIQNCKFENITFKNFNDTCMYPNFFINCTLRHVTFENFTLAVAGFVIRNSDLYDVNFTNCHSLAPEDENDYEYAAMAVTYNSVLDHCNFVNCTTNRHSGAICIAGENGNRVDVFNSNFINCSAGVGGAIYVHGNKAINENYHSNIINCTFIGNSATQRGGALGSSQNYLVVKNCTFENNTAKQGAAYMLAGISHGLDGIPEGHYNTIVDCYFRNNTGTEEGGAVHITGNNNAFVNCTFWDNYATNGNGSAIYIHGENSSVIDSDFHEHECSRGTVFIIGNNTLIDGSTFDNNSASRGGAGVYVVGYNTLVNNSVFNNNDAIYHGGALHSEGDNLRVLNSNFTSNTAIASTDNLEQGLGGAIYIKGNNSNISQSYFENNIARNGSAIYNRGQNLTIEDDTFIENQAWSYLLTTVSDKERIYYDPEGVVTINVTHKGGDNIINAIYNDGSPNNIFFLNVTYESSLNKTHNTGNVVINPVDGVEKSENGTLIYQDAREDLQNITIIVTHLETGQVVINFTSQTGILGNTSVSERGLLPGNYSVNVTHIEDGLYKFITNTTYFEILPVADLAIEKFVSDKTPDFGDEIVWTLKVTNNGYNDATNAYVIDKLPNGLIFVDSDGNYNATTGRWDIGDLAYNETVYLKIRTVVNITNTTILNVATVNSSTYDPNETNNIANNTTKPNTLADLAVIKLVSKETSVIGDEIVWTIVVTNNGPDIAVNAYAIDKLPSGLLYKSDDSQGMYNSTSGHWDIGDLAKGDTATLKIITKINTDNTTIVNNVFVNSSTPESNTTNNNASNKTKVLESNFEVEKITITPLVTLGDQVTFQIVVRNTGLTDLTDVFIEESSYDGLIFSHNLTQTHWKHSIVNGKHRWTLINKLGVDELASLTLVFNTTKEGNFTNVVVAGSNETENKTSQNNTTVVTPKFTVEKISLTPFVSVGDQVIFEIVITNTGLVNITDIFVEEFEYDGLVFDHAYRLGNWVKDNNANIWRYSKVLTPGAVTSFFVVFNTTKEGNFTNIVVAGANKTDNKTVNNTTEVVEPKFVVEKLSLNPLVAVGEQVTFEIAVTNTGEIALKNLFVVESEYDGLVFDHAYGLGNHWIETVENNKHKWTYKDALSPGNAHGFFVVFNTTKAGNFTNIVVVGANKTDNKTGNNTTEVVEPKFVVEKITLNSLVAVGEQVTFEIAVTNTGKIDLKNLFVVESEYDGLVFDHAYGLGNHWVETVENNKHKWIYADVLNPGKAHGFFVVFNTTKAGNFTNVVVAGANNTENKTANNTTEVAKPEFSVEKIALDPVVHVNNLTKFEIVIQNTGKVPITGLFLEETDYQNLTYRSFIDTDDWFYVINEKYSWTYPKVLKPGDIVTLIVIFNATEVGNWTNTVTAGAKNVENKTANNTTEVLENPPYDPEWNATNPNISIEKIALDDLVIIGNTVIFEIVVRNSGDKRLHNVTVYEKFDEGLEFIRMIDNSELWIDNNDLSFTLNSTLYKGETLKFYVEFNTTKLGVLRNIVNVSSNETGNKTANDTVEVVEPQLEINKVAVNSTVFVGSQVVFEILVRNTGKVDLNNVVVNETSFDGLIYDTWHDDTGLWIKNNDLSWSLKPTLAVGEYLG</sequence>
<feature type="domain" description="DUF11" evidence="1">
    <location>
        <begin position="861"/>
        <end position="972"/>
    </location>
</feature>
<feature type="domain" description="DUF11" evidence="1">
    <location>
        <begin position="1219"/>
        <end position="1332"/>
    </location>
</feature>
<dbReference type="Proteomes" id="UP000762703">
    <property type="component" value="Unassembled WGS sequence"/>
</dbReference>
<dbReference type="SMART" id="SM00710">
    <property type="entry name" value="PbH1"/>
    <property type="match status" value="10"/>
</dbReference>
<accession>A0A8T3VMX9</accession>
<dbReference type="Pfam" id="PF01345">
    <property type="entry name" value="DUF11"/>
    <property type="match status" value="9"/>
</dbReference>
<feature type="domain" description="DUF11" evidence="1">
    <location>
        <begin position="983"/>
        <end position="1096"/>
    </location>
</feature>
<gene>
    <name evidence="2" type="ORF">E7Z73_10305</name>
</gene>
<dbReference type="InterPro" id="IPR013783">
    <property type="entry name" value="Ig-like_fold"/>
</dbReference>
<feature type="domain" description="DUF11" evidence="1">
    <location>
        <begin position="1103"/>
        <end position="1212"/>
    </location>
</feature>
<dbReference type="InterPro" id="IPR047589">
    <property type="entry name" value="DUF11_rpt"/>
</dbReference>
<dbReference type="InterPro" id="IPR001434">
    <property type="entry name" value="OmcB-like_DUF11"/>
</dbReference>
<evidence type="ECO:0000313" key="2">
    <source>
        <dbReference type="EMBL" id="MBE6506101.1"/>
    </source>
</evidence>
<organism evidence="2 3">
    <name type="scientific">Methanobrevibacter millerae</name>
    <dbReference type="NCBI Taxonomy" id="230361"/>
    <lineage>
        <taxon>Archaea</taxon>
        <taxon>Methanobacteriati</taxon>
        <taxon>Methanobacteriota</taxon>
        <taxon>Methanomada group</taxon>
        <taxon>Methanobacteria</taxon>
        <taxon>Methanobacteriales</taxon>
        <taxon>Methanobacteriaceae</taxon>
        <taxon>Methanobrevibacter</taxon>
    </lineage>
</organism>